<keyword evidence="2" id="KW-1185">Reference proteome</keyword>
<accession>A0A4R1Q0G6</accession>
<name>A0A4R1Q0G6_9FIRM</name>
<reference evidence="1 2" key="1">
    <citation type="submission" date="2019-03" db="EMBL/GenBank/DDBJ databases">
        <title>Genomic Encyclopedia of Type Strains, Phase IV (KMG-IV): sequencing the most valuable type-strain genomes for metagenomic binning, comparative biology and taxonomic classification.</title>
        <authorList>
            <person name="Goeker M."/>
        </authorList>
    </citation>
    <scope>NUCLEOTIDE SEQUENCE [LARGE SCALE GENOMIC DNA]</scope>
    <source>
        <strain evidence="1 2">DSM 15969</strain>
    </source>
</reference>
<dbReference type="EMBL" id="SLUI01000005">
    <property type="protein sequence ID" value="TCL37616.1"/>
    <property type="molecule type" value="Genomic_DNA"/>
</dbReference>
<protein>
    <submittedName>
        <fullName evidence="1">Uncharacterized protein</fullName>
    </submittedName>
</protein>
<organism evidence="1 2">
    <name type="scientific">Anaerospora hongkongensis</name>
    <dbReference type="NCBI Taxonomy" id="244830"/>
    <lineage>
        <taxon>Bacteria</taxon>
        <taxon>Bacillati</taxon>
        <taxon>Bacillota</taxon>
        <taxon>Negativicutes</taxon>
        <taxon>Selenomonadales</taxon>
        <taxon>Sporomusaceae</taxon>
        <taxon>Anaerospora</taxon>
    </lineage>
</organism>
<evidence type="ECO:0000313" key="2">
    <source>
        <dbReference type="Proteomes" id="UP000295063"/>
    </source>
</evidence>
<evidence type="ECO:0000313" key="1">
    <source>
        <dbReference type="EMBL" id="TCL37616.1"/>
    </source>
</evidence>
<proteinExistence type="predicted"/>
<sequence length="47" mass="4823">MHVLLLLGQVLEVLPPPPEAELSSKESLVEAADSAEAVCPPTEAAAV</sequence>
<gene>
    <name evidence="1" type="ORF">EV210_10547</name>
</gene>
<dbReference type="Proteomes" id="UP000295063">
    <property type="component" value="Unassembled WGS sequence"/>
</dbReference>
<comment type="caution">
    <text evidence="1">The sequence shown here is derived from an EMBL/GenBank/DDBJ whole genome shotgun (WGS) entry which is preliminary data.</text>
</comment>
<dbReference type="AlphaFoldDB" id="A0A4R1Q0G6"/>